<dbReference type="PANTHER" id="PTHR30290">
    <property type="entry name" value="PERIPLASMIC BINDING COMPONENT OF ABC TRANSPORTER"/>
    <property type="match status" value="1"/>
</dbReference>
<keyword evidence="3" id="KW-0813">Transport</keyword>
<dbReference type="Pfam" id="PF00496">
    <property type="entry name" value="SBP_bac_5"/>
    <property type="match status" value="1"/>
</dbReference>
<dbReference type="SUPFAM" id="SSF53850">
    <property type="entry name" value="Periplasmic binding protein-like II"/>
    <property type="match status" value="1"/>
</dbReference>
<evidence type="ECO:0000256" key="2">
    <source>
        <dbReference type="ARBA" id="ARBA00005695"/>
    </source>
</evidence>
<feature type="chain" id="PRO_5037133666" evidence="5">
    <location>
        <begin position="31"/>
        <end position="538"/>
    </location>
</feature>
<feature type="signal peptide" evidence="5">
    <location>
        <begin position="1"/>
        <end position="30"/>
    </location>
</feature>
<accession>A0A974PTH6</accession>
<dbReference type="GO" id="GO:0030288">
    <property type="term" value="C:outer membrane-bounded periplasmic space"/>
    <property type="evidence" value="ECO:0007669"/>
    <property type="project" value="UniProtKB-ARBA"/>
</dbReference>
<dbReference type="Gene3D" id="3.90.76.10">
    <property type="entry name" value="Dipeptide-binding Protein, Domain 1"/>
    <property type="match status" value="1"/>
</dbReference>
<name>A0A974PTH6_9HYPH</name>
<protein>
    <submittedName>
        <fullName evidence="7">ABC transporter substrate-binding protein</fullName>
    </submittedName>
</protein>
<keyword evidence="8" id="KW-1185">Reference proteome</keyword>
<comment type="similarity">
    <text evidence="2">Belongs to the bacterial solute-binding protein 5 family.</text>
</comment>
<dbReference type="InterPro" id="IPR039424">
    <property type="entry name" value="SBP_5"/>
</dbReference>
<dbReference type="PIRSF" id="PIRSF002741">
    <property type="entry name" value="MppA"/>
    <property type="match status" value="1"/>
</dbReference>
<dbReference type="GO" id="GO:1904680">
    <property type="term" value="F:peptide transmembrane transporter activity"/>
    <property type="evidence" value="ECO:0007669"/>
    <property type="project" value="TreeGrafter"/>
</dbReference>
<dbReference type="Proteomes" id="UP000596427">
    <property type="component" value="Chromosome"/>
</dbReference>
<dbReference type="RefSeq" id="WP_203196176.1">
    <property type="nucleotide sequence ID" value="NZ_CP063362.1"/>
</dbReference>
<dbReference type="PANTHER" id="PTHR30290:SF9">
    <property type="entry name" value="OLIGOPEPTIDE-BINDING PROTEIN APPA"/>
    <property type="match status" value="1"/>
</dbReference>
<evidence type="ECO:0000256" key="1">
    <source>
        <dbReference type="ARBA" id="ARBA00004418"/>
    </source>
</evidence>
<organism evidence="7 8">
    <name type="scientific">Xanthobacter dioxanivorans</name>
    <dbReference type="NCBI Taxonomy" id="2528964"/>
    <lineage>
        <taxon>Bacteria</taxon>
        <taxon>Pseudomonadati</taxon>
        <taxon>Pseudomonadota</taxon>
        <taxon>Alphaproteobacteria</taxon>
        <taxon>Hyphomicrobiales</taxon>
        <taxon>Xanthobacteraceae</taxon>
        <taxon>Xanthobacter</taxon>
    </lineage>
</organism>
<dbReference type="AlphaFoldDB" id="A0A974PTH6"/>
<comment type="subcellular location">
    <subcellularLocation>
        <location evidence="1">Periplasm</location>
    </subcellularLocation>
</comment>
<keyword evidence="4 5" id="KW-0732">Signal</keyword>
<evidence type="ECO:0000256" key="3">
    <source>
        <dbReference type="ARBA" id="ARBA00022448"/>
    </source>
</evidence>
<evidence type="ECO:0000259" key="6">
    <source>
        <dbReference type="Pfam" id="PF00496"/>
    </source>
</evidence>
<evidence type="ECO:0000313" key="8">
    <source>
        <dbReference type="Proteomes" id="UP000596427"/>
    </source>
</evidence>
<dbReference type="GO" id="GO:0043190">
    <property type="term" value="C:ATP-binding cassette (ABC) transporter complex"/>
    <property type="evidence" value="ECO:0007669"/>
    <property type="project" value="InterPro"/>
</dbReference>
<dbReference type="Gene3D" id="3.40.190.10">
    <property type="entry name" value="Periplasmic binding protein-like II"/>
    <property type="match status" value="1"/>
</dbReference>
<evidence type="ECO:0000256" key="4">
    <source>
        <dbReference type="ARBA" id="ARBA00022729"/>
    </source>
</evidence>
<reference evidence="7 8" key="1">
    <citation type="submission" date="2020-10" db="EMBL/GenBank/DDBJ databases">
        <title>Degradation of 1,4-Dioxane by Xanthobacter sp. YN2, via a Novel Group-2 Soluble Di-Iron Monooxygenase.</title>
        <authorList>
            <person name="Ma F."/>
            <person name="Wang Y."/>
            <person name="Yang J."/>
            <person name="Guo H."/>
            <person name="Su D."/>
            <person name="Yu L."/>
        </authorList>
    </citation>
    <scope>NUCLEOTIDE SEQUENCE [LARGE SCALE GENOMIC DNA]</scope>
    <source>
        <strain evidence="7 8">YN2</strain>
    </source>
</reference>
<evidence type="ECO:0000313" key="7">
    <source>
        <dbReference type="EMBL" id="QRG09256.1"/>
    </source>
</evidence>
<proteinExistence type="inferred from homology"/>
<dbReference type="InterPro" id="IPR030678">
    <property type="entry name" value="Peptide/Ni-bd"/>
</dbReference>
<sequence length="538" mass="59332">MRMLRALRNASAAFTLLASASLAGGYSALAAEFRWASSGDVQSLDPHFTIETFSTSMLANVYEPLVRRLPDMKLEPALATSWEQTNPLTWTFRLRQDVTFQDGTPFTAADVLFSFERASSPGSAIKGYFAAVDRIEATDPYTVVFKMKRVDPILPEEISAWLIMSKAWSEQHGAAKASGAATAAESFATLNAMGTGPFHVVTREPGVKTVFEANPKWWDKPQHNVTKATYLAIPNQATAVAALLAGSIDMIYDVPSDAVDNLSRSSGIKILTRPELRVIYVGFDVTREELLDSSVKGKNPFKDPRVRRAFAEAIDVQAIKRSVMRGLSQPTFMMVADGIKGYNKDLNIRPTYSPASAKKLLAEAGYPDGFTLGMDCPNDRYPKDEDTCQAIVGMLAKIGIKVNLLAQTKTRMFPKVFSPRFETSFFLLGWAPSSNDAHSAYERLLYSRGRSTEKGTYNITGFHNDQFDGLIDAAGVEIDPVKRQAMLDEAARIVQREMPTVPLHQPLLVWAARDGVTVEQYPDDFFPLRLVRVGKTGG</sequence>
<gene>
    <name evidence="7" type="ORF">EZH22_13950</name>
</gene>
<dbReference type="CDD" id="cd08498">
    <property type="entry name" value="PBP2_NikA_DppA_OppA_like_2"/>
    <property type="match status" value="1"/>
</dbReference>
<dbReference type="InterPro" id="IPR000914">
    <property type="entry name" value="SBP_5_dom"/>
</dbReference>
<dbReference type="EMBL" id="CP063362">
    <property type="protein sequence ID" value="QRG09256.1"/>
    <property type="molecule type" value="Genomic_DNA"/>
</dbReference>
<feature type="domain" description="Solute-binding protein family 5" evidence="6">
    <location>
        <begin position="73"/>
        <end position="449"/>
    </location>
</feature>
<dbReference type="Gene3D" id="3.10.105.10">
    <property type="entry name" value="Dipeptide-binding Protein, Domain 3"/>
    <property type="match status" value="1"/>
</dbReference>
<evidence type="ECO:0000256" key="5">
    <source>
        <dbReference type="SAM" id="SignalP"/>
    </source>
</evidence>
<dbReference type="GO" id="GO:0015833">
    <property type="term" value="P:peptide transport"/>
    <property type="evidence" value="ECO:0007669"/>
    <property type="project" value="TreeGrafter"/>
</dbReference>
<dbReference type="KEGG" id="xdi:EZH22_13950"/>